<feature type="signal peptide" evidence="1">
    <location>
        <begin position="1"/>
        <end position="20"/>
    </location>
</feature>
<feature type="chain" id="PRO_5005539741" evidence="1">
    <location>
        <begin position="21"/>
        <end position="791"/>
    </location>
</feature>
<dbReference type="InterPro" id="IPR056826">
    <property type="entry name" value="Agd3_CE"/>
</dbReference>
<feature type="domain" description="Agd3 deacetylase" evidence="2">
    <location>
        <begin position="359"/>
        <end position="719"/>
    </location>
</feature>
<sequence length="791" mass="86246">MWKALLLLAYLALSCQTVAAGSWGTTTSKPATTRFVRSGTKNLVAITYLVAVNAVFAAVSTPSCAPSCTWSGHCWNDVCTTWDDCDGDMICINGRCGTNNCPPSISTAAPVPTGSPGSFGSNTTTTVQRVLILTTTTADVEAPKTTLNSYGIPYTILPIPQAGYPGLLPLEDAQGNALFSLLIIQPGQVQYDYSGVWRSALTDAQWTQIKSFEIKHRVRRITLDDSPVPEHGVVIANPTVFGCCNAGVTQNLKIKLNPELVKSGVVDGASVATTGLFHYPVTVTNTATTTAFALLDPSSDQSFPTQTAVGVIINYPDGRQQMAFYMAFGWWSTTSMWLGHIYVSWGSRQLYQGFRRIYLSLQVDDLFLSTQVSTTLDYRLTTADVSGVIAWQNNINTRLPAGSKLKLLLGYNGNGVVALVAPNLDPDLPESEPNYALIKPLGTGTNRWPANAATFKTFTDAMMRKDALYTNMLKTTSIRDAFFWCSHTYTHEGLDDATRYDVDNELSFNIQFAKLSGLYTAAVHSSKSMITPMITGLHNGDALASLVANGITSVVGDTTRTDCTNQTYPYHPWISTTASSNYNGYTVIPRQATVIYFNCSTPAQDIVLYNNMYQAVQGVKDWNYLLYDYETERVVALLMQLRHDGYMFHQANLRNADLPAVTMKYGGQTGKFGLLQQWTESVIGRFMQLVRWPIISPHMDDHTTAFLDRVKRDACNAAVTLTKNATHLLGFSVRAAGSCTVPVSVPGPVAKDSSNADCKFEQLGIDPLTVWVPVAANAAARTFAFAPAVKM</sequence>
<dbReference type="OrthoDB" id="5151256at2759"/>
<evidence type="ECO:0000259" key="4">
    <source>
        <dbReference type="Pfam" id="PF25117"/>
    </source>
</evidence>
<dbReference type="eggNOG" id="ENOG502QR2R">
    <property type="taxonomic scope" value="Eukaryota"/>
</dbReference>
<dbReference type="PANTHER" id="PTHR31002:SF34">
    <property type="entry name" value="CELL WALL PROTEIN CWP1-RELATED"/>
    <property type="match status" value="1"/>
</dbReference>
<keyword evidence="6" id="KW-1185">Reference proteome</keyword>
<dbReference type="InterPro" id="IPR050788">
    <property type="entry name" value="Yeast_SRP1/TIP1_CWP"/>
</dbReference>
<dbReference type="AlphaFoldDB" id="A0A0L0H5E8"/>
<dbReference type="Pfam" id="PF25117">
    <property type="entry name" value="Agd3_C"/>
    <property type="match status" value="1"/>
</dbReference>
<dbReference type="PANTHER" id="PTHR31002">
    <property type="entry name" value="SERIPAUPERIN"/>
    <property type="match status" value="1"/>
</dbReference>
<dbReference type="InParanoid" id="A0A0L0H5E8"/>
<feature type="domain" description="Agd3 C-terminal" evidence="4">
    <location>
        <begin position="727"/>
        <end position="778"/>
    </location>
</feature>
<feature type="domain" description="Agd3 CBM87" evidence="3">
    <location>
        <begin position="128"/>
        <end position="345"/>
    </location>
</feature>
<dbReference type="VEuPathDB" id="FungiDB:SPPG_08039"/>
<evidence type="ECO:0000259" key="2">
    <source>
        <dbReference type="Pfam" id="PF25115"/>
    </source>
</evidence>
<dbReference type="Proteomes" id="UP000053201">
    <property type="component" value="Unassembled WGS sequence"/>
</dbReference>
<dbReference type="STRING" id="645134.A0A0L0H5E8"/>
<accession>A0A0L0H5E8</accession>
<reference evidence="5 6" key="1">
    <citation type="submission" date="2009-08" db="EMBL/GenBank/DDBJ databases">
        <title>The Genome Sequence of Spizellomyces punctatus strain DAOM BR117.</title>
        <authorList>
            <consortium name="The Broad Institute Genome Sequencing Platform"/>
            <person name="Russ C."/>
            <person name="Cuomo C."/>
            <person name="Shea T."/>
            <person name="Young S.K."/>
            <person name="Zeng Q."/>
            <person name="Koehrsen M."/>
            <person name="Haas B."/>
            <person name="Borodovsky M."/>
            <person name="Guigo R."/>
            <person name="Alvarado L."/>
            <person name="Berlin A."/>
            <person name="Bochicchio J."/>
            <person name="Borenstein D."/>
            <person name="Chapman S."/>
            <person name="Chen Z."/>
            <person name="Engels R."/>
            <person name="Freedman E."/>
            <person name="Gellesch M."/>
            <person name="Goldberg J."/>
            <person name="Griggs A."/>
            <person name="Gujja S."/>
            <person name="Heiman D."/>
            <person name="Hepburn T."/>
            <person name="Howarth C."/>
            <person name="Jen D."/>
            <person name="Larson L."/>
            <person name="Lewis B."/>
            <person name="Mehta T."/>
            <person name="Park D."/>
            <person name="Pearson M."/>
            <person name="Roberts A."/>
            <person name="Saif S."/>
            <person name="Shenoy N."/>
            <person name="Sisk P."/>
            <person name="Stolte C."/>
            <person name="Sykes S."/>
            <person name="Thomson T."/>
            <person name="Walk T."/>
            <person name="White J."/>
            <person name="Yandava C."/>
            <person name="Burger G."/>
            <person name="Gray M.W."/>
            <person name="Holland P.W.H."/>
            <person name="King N."/>
            <person name="Lang F.B.F."/>
            <person name="Roger A.J."/>
            <person name="Ruiz-Trillo I."/>
            <person name="Lander E."/>
            <person name="Nusbaum C."/>
        </authorList>
    </citation>
    <scope>NUCLEOTIDE SEQUENCE [LARGE SCALE GENOMIC DNA]</scope>
    <source>
        <strain evidence="5 6">DAOM BR117</strain>
    </source>
</reference>
<protein>
    <submittedName>
        <fullName evidence="5">Uncharacterized protein</fullName>
    </submittedName>
</protein>
<dbReference type="EMBL" id="KQ257468">
    <property type="protein sequence ID" value="KNC96447.1"/>
    <property type="molecule type" value="Genomic_DNA"/>
</dbReference>
<dbReference type="InterPro" id="IPR056825">
    <property type="entry name" value="Agd3_C"/>
</dbReference>
<dbReference type="Pfam" id="PF25115">
    <property type="entry name" value="Agd3_CE"/>
    <property type="match status" value="1"/>
</dbReference>
<dbReference type="OMA" id="MWPYFTT"/>
<name>A0A0L0H5E8_SPIPD</name>
<gene>
    <name evidence="5" type="ORF">SPPG_08039</name>
</gene>
<proteinExistence type="predicted"/>
<evidence type="ECO:0000313" key="6">
    <source>
        <dbReference type="Proteomes" id="UP000053201"/>
    </source>
</evidence>
<dbReference type="InterPro" id="IPR056827">
    <property type="entry name" value="CBM87_Agd3"/>
</dbReference>
<evidence type="ECO:0000256" key="1">
    <source>
        <dbReference type="SAM" id="SignalP"/>
    </source>
</evidence>
<evidence type="ECO:0000313" key="5">
    <source>
        <dbReference type="EMBL" id="KNC96447.1"/>
    </source>
</evidence>
<dbReference type="PROSITE" id="PS51257">
    <property type="entry name" value="PROKAR_LIPOPROTEIN"/>
    <property type="match status" value="1"/>
</dbReference>
<dbReference type="Pfam" id="PF25116">
    <property type="entry name" value="CBM87_Agd3"/>
    <property type="match status" value="1"/>
</dbReference>
<dbReference type="RefSeq" id="XP_016604487.1">
    <property type="nucleotide sequence ID" value="XM_016756191.1"/>
</dbReference>
<evidence type="ECO:0000259" key="3">
    <source>
        <dbReference type="Pfam" id="PF25116"/>
    </source>
</evidence>
<keyword evidence="1" id="KW-0732">Signal</keyword>
<dbReference type="GeneID" id="27691218"/>
<organism evidence="5 6">
    <name type="scientific">Spizellomyces punctatus (strain DAOM BR117)</name>
    <dbReference type="NCBI Taxonomy" id="645134"/>
    <lineage>
        <taxon>Eukaryota</taxon>
        <taxon>Fungi</taxon>
        <taxon>Fungi incertae sedis</taxon>
        <taxon>Chytridiomycota</taxon>
        <taxon>Chytridiomycota incertae sedis</taxon>
        <taxon>Chytridiomycetes</taxon>
        <taxon>Spizellomycetales</taxon>
        <taxon>Spizellomycetaceae</taxon>
        <taxon>Spizellomyces</taxon>
    </lineage>
</organism>